<dbReference type="Gene3D" id="3.30.920.30">
    <property type="entry name" value="Hypothetical protein"/>
    <property type="match status" value="1"/>
</dbReference>
<evidence type="ECO:0000256" key="2">
    <source>
        <dbReference type="ARBA" id="ARBA00022649"/>
    </source>
</evidence>
<dbReference type="EMBL" id="JAHESC010000037">
    <property type="protein sequence ID" value="MBT1689185.1"/>
    <property type="molecule type" value="Genomic_DNA"/>
</dbReference>
<dbReference type="InterPro" id="IPR012933">
    <property type="entry name" value="HicA_mRNA_interferase"/>
</dbReference>
<organism evidence="8 9">
    <name type="scientific">Dawidia soli</name>
    <dbReference type="NCBI Taxonomy" id="2782352"/>
    <lineage>
        <taxon>Bacteria</taxon>
        <taxon>Pseudomonadati</taxon>
        <taxon>Bacteroidota</taxon>
        <taxon>Cytophagia</taxon>
        <taxon>Cytophagales</taxon>
        <taxon>Chryseotaleaceae</taxon>
        <taxon>Dawidia</taxon>
    </lineage>
</organism>
<proteinExistence type="inferred from homology"/>
<keyword evidence="4" id="KW-0255">Endonuclease</keyword>
<dbReference type="GO" id="GO:0004519">
    <property type="term" value="F:endonuclease activity"/>
    <property type="evidence" value="ECO:0007669"/>
    <property type="project" value="UniProtKB-KW"/>
</dbReference>
<accession>A0AAP2DED0</accession>
<keyword evidence="3" id="KW-0540">Nuclease</keyword>
<protein>
    <submittedName>
        <fullName evidence="8">Type II toxin-antitoxin system HicA family toxin</fullName>
    </submittedName>
</protein>
<dbReference type="Proteomes" id="UP001319180">
    <property type="component" value="Unassembled WGS sequence"/>
</dbReference>
<evidence type="ECO:0000256" key="6">
    <source>
        <dbReference type="ARBA" id="ARBA00022884"/>
    </source>
</evidence>
<evidence type="ECO:0000256" key="7">
    <source>
        <dbReference type="ARBA" id="ARBA00023016"/>
    </source>
</evidence>
<evidence type="ECO:0000256" key="5">
    <source>
        <dbReference type="ARBA" id="ARBA00022801"/>
    </source>
</evidence>
<comment type="caution">
    <text evidence="8">The sequence shown here is derived from an EMBL/GenBank/DDBJ whole genome shotgun (WGS) entry which is preliminary data.</text>
</comment>
<dbReference type="AlphaFoldDB" id="A0AAP2DED0"/>
<keyword evidence="9" id="KW-1185">Reference proteome</keyword>
<evidence type="ECO:0000313" key="9">
    <source>
        <dbReference type="Proteomes" id="UP001319180"/>
    </source>
</evidence>
<gene>
    <name evidence="8" type="ORF">KK078_21650</name>
</gene>
<evidence type="ECO:0000256" key="1">
    <source>
        <dbReference type="ARBA" id="ARBA00006620"/>
    </source>
</evidence>
<name>A0AAP2DED0_9BACT</name>
<keyword evidence="6" id="KW-0694">RNA-binding</keyword>
<comment type="similarity">
    <text evidence="1">Belongs to the HicA mRNA interferase family.</text>
</comment>
<evidence type="ECO:0000313" key="8">
    <source>
        <dbReference type="EMBL" id="MBT1689185.1"/>
    </source>
</evidence>
<reference evidence="8 9" key="1">
    <citation type="submission" date="2021-05" db="EMBL/GenBank/DDBJ databases">
        <title>A Polyphasic approach of four new species of the genus Ohtaekwangia: Ohtaekwangia histidinii sp. nov., Ohtaekwangia cretensis sp. nov., Ohtaekwangia indiensis sp. nov., Ohtaekwangia reichenbachii sp. nov. from diverse environment.</title>
        <authorList>
            <person name="Octaviana S."/>
        </authorList>
    </citation>
    <scope>NUCLEOTIDE SEQUENCE [LARGE SCALE GENOMIC DNA]</scope>
    <source>
        <strain evidence="8 9">PWU37</strain>
    </source>
</reference>
<evidence type="ECO:0000256" key="4">
    <source>
        <dbReference type="ARBA" id="ARBA00022759"/>
    </source>
</evidence>
<sequence length="79" mass="9048">MLYLFSVVSMAKCSEILRLLFGGGWFTTRQKGSHMILKHPDREDFIVFPNHGSDEIAPGTLRAIRKQAGKHYGKESKRR</sequence>
<dbReference type="Pfam" id="PF07927">
    <property type="entry name" value="HicA_toxin"/>
    <property type="match status" value="1"/>
</dbReference>
<keyword evidence="5" id="KW-0378">Hydrolase</keyword>
<dbReference type="GO" id="GO:0016787">
    <property type="term" value="F:hydrolase activity"/>
    <property type="evidence" value="ECO:0007669"/>
    <property type="project" value="UniProtKB-KW"/>
</dbReference>
<dbReference type="InterPro" id="IPR038570">
    <property type="entry name" value="HicA_sf"/>
</dbReference>
<dbReference type="SUPFAM" id="SSF54786">
    <property type="entry name" value="YcfA/nrd intein domain"/>
    <property type="match status" value="1"/>
</dbReference>
<dbReference type="GO" id="GO:0003729">
    <property type="term" value="F:mRNA binding"/>
    <property type="evidence" value="ECO:0007669"/>
    <property type="project" value="InterPro"/>
</dbReference>
<keyword evidence="7" id="KW-0346">Stress response</keyword>
<keyword evidence="2" id="KW-1277">Toxin-antitoxin system</keyword>
<evidence type="ECO:0000256" key="3">
    <source>
        <dbReference type="ARBA" id="ARBA00022722"/>
    </source>
</evidence>